<name>A0A816RFB5_BRANA</name>
<protein>
    <submittedName>
        <fullName evidence="1">(rape) hypothetical protein</fullName>
    </submittedName>
</protein>
<dbReference type="AlphaFoldDB" id="A0A816RFB5"/>
<sequence>MDEKGCCSCLLVSLLFIFISISFICLDIVCNVDI</sequence>
<organism evidence="1">
    <name type="scientific">Brassica napus</name>
    <name type="common">Rape</name>
    <dbReference type="NCBI Taxonomy" id="3708"/>
    <lineage>
        <taxon>Eukaryota</taxon>
        <taxon>Viridiplantae</taxon>
        <taxon>Streptophyta</taxon>
        <taxon>Embryophyta</taxon>
        <taxon>Tracheophyta</taxon>
        <taxon>Spermatophyta</taxon>
        <taxon>Magnoliopsida</taxon>
        <taxon>eudicotyledons</taxon>
        <taxon>Gunneridae</taxon>
        <taxon>Pentapetalae</taxon>
        <taxon>rosids</taxon>
        <taxon>malvids</taxon>
        <taxon>Brassicales</taxon>
        <taxon>Brassicaceae</taxon>
        <taxon>Brassiceae</taxon>
        <taxon>Brassica</taxon>
    </lineage>
</organism>
<evidence type="ECO:0000313" key="1">
    <source>
        <dbReference type="EMBL" id="CAF2072671.1"/>
    </source>
</evidence>
<dbReference type="Proteomes" id="UP001295469">
    <property type="component" value="Chromosome C01"/>
</dbReference>
<dbReference type="EMBL" id="HG994365">
    <property type="protein sequence ID" value="CAF2072671.1"/>
    <property type="molecule type" value="Genomic_DNA"/>
</dbReference>
<accession>A0A816RFB5</accession>
<proteinExistence type="predicted"/>
<gene>
    <name evidence="1" type="ORF">DARMORV10_C01P25230.1</name>
</gene>
<reference evidence="1" key="1">
    <citation type="submission" date="2021-01" db="EMBL/GenBank/DDBJ databases">
        <authorList>
            <consortium name="Genoscope - CEA"/>
            <person name="William W."/>
        </authorList>
    </citation>
    <scope>NUCLEOTIDE SEQUENCE</scope>
</reference>